<dbReference type="Pfam" id="PF10536">
    <property type="entry name" value="PMD"/>
    <property type="match status" value="1"/>
</dbReference>
<proteinExistence type="predicted"/>
<protein>
    <recommendedName>
        <fullName evidence="1">Aminotransferase-like plant mobile domain-containing protein</fullName>
    </recommendedName>
</protein>
<evidence type="ECO:0000313" key="3">
    <source>
        <dbReference type="Proteomes" id="UP001054821"/>
    </source>
</evidence>
<comment type="caution">
    <text evidence="2">The sequence shown here is derived from an EMBL/GenBank/DDBJ whole genome shotgun (WGS) entry which is preliminary data.</text>
</comment>
<accession>A0AAD4W2X0</accession>
<dbReference type="PANTHER" id="PTHR46033:SF65">
    <property type="entry name" value="AMINOTRANSFERASE-LIKE PLANT MOBILE DOMAIN-CONTAINING PROTEIN"/>
    <property type="match status" value="1"/>
</dbReference>
<evidence type="ECO:0000313" key="2">
    <source>
        <dbReference type="EMBL" id="KAI5335909.1"/>
    </source>
</evidence>
<dbReference type="Proteomes" id="UP001054821">
    <property type="component" value="Chromosome 4"/>
</dbReference>
<dbReference type="InterPro" id="IPR019557">
    <property type="entry name" value="AminoTfrase-like_pln_mobile"/>
</dbReference>
<dbReference type="GO" id="GO:0010073">
    <property type="term" value="P:meristem maintenance"/>
    <property type="evidence" value="ECO:0007669"/>
    <property type="project" value="InterPro"/>
</dbReference>
<gene>
    <name evidence="2" type="ORF">L3X38_026043</name>
</gene>
<organism evidence="2 3">
    <name type="scientific">Prunus dulcis</name>
    <name type="common">Almond</name>
    <name type="synonym">Amygdalus dulcis</name>
    <dbReference type="NCBI Taxonomy" id="3755"/>
    <lineage>
        <taxon>Eukaryota</taxon>
        <taxon>Viridiplantae</taxon>
        <taxon>Streptophyta</taxon>
        <taxon>Embryophyta</taxon>
        <taxon>Tracheophyta</taxon>
        <taxon>Spermatophyta</taxon>
        <taxon>Magnoliopsida</taxon>
        <taxon>eudicotyledons</taxon>
        <taxon>Gunneridae</taxon>
        <taxon>Pentapetalae</taxon>
        <taxon>rosids</taxon>
        <taxon>fabids</taxon>
        <taxon>Rosales</taxon>
        <taxon>Rosaceae</taxon>
        <taxon>Amygdaloideae</taxon>
        <taxon>Amygdaleae</taxon>
        <taxon>Prunus</taxon>
    </lineage>
</organism>
<dbReference type="InterPro" id="IPR044824">
    <property type="entry name" value="MAIN-like"/>
</dbReference>
<dbReference type="EMBL" id="JAJFAZ020000004">
    <property type="protein sequence ID" value="KAI5335909.1"/>
    <property type="molecule type" value="Genomic_DNA"/>
</dbReference>
<evidence type="ECO:0000259" key="1">
    <source>
        <dbReference type="Pfam" id="PF10536"/>
    </source>
</evidence>
<feature type="domain" description="Aminotransferase-like plant mobile" evidence="1">
    <location>
        <begin position="29"/>
        <end position="141"/>
    </location>
</feature>
<dbReference type="AlphaFoldDB" id="A0AAD4W2X0"/>
<name>A0AAD4W2X0_PRUDU</name>
<keyword evidence="3" id="KW-1185">Reference proteome</keyword>
<dbReference type="PANTHER" id="PTHR46033">
    <property type="entry name" value="PROTEIN MAIN-LIKE 2"/>
    <property type="match status" value="1"/>
</dbReference>
<reference evidence="2 3" key="1">
    <citation type="journal article" date="2022" name="G3 (Bethesda)">
        <title>Whole-genome sequence and methylome profiling of the almond [Prunus dulcis (Mill.) D.A. Webb] cultivar 'Nonpareil'.</title>
        <authorList>
            <person name="D'Amico-Willman K.M."/>
            <person name="Ouma W.Z."/>
            <person name="Meulia T."/>
            <person name="Sideli G.M."/>
            <person name="Gradziel T.M."/>
            <person name="Fresnedo-Ramirez J."/>
        </authorList>
    </citation>
    <scope>NUCLEOTIDE SEQUENCE [LARGE SCALE GENOMIC DNA]</scope>
    <source>
        <strain evidence="2">Clone GOH B32 T37-40</strain>
    </source>
</reference>
<sequence>MLEAGKAIHHLPCLNQPELLLLQLSEKVEQNMLFLLYWLNRFVFPNRSSAILLEYRHLAEALHNHTNVGLGPTVSAYLYKNLHSATLENPLNISAPGAFWMIQIWLLVYFPELRFPDIVLPEDQVKAHPLMSFWHCTKRSAAKWHVVLRKTYPWFQPGYRLLKKEPKEEEEARIEFRKKFLSETLPRDMPFGGGKPPNYHLGAEVYHPNFCDKELGCPQFIPLKSYRSYNRATSWRDSDDLDVHKDCRCSVNKISNSLDALYPSWEPNSCSSG</sequence>